<dbReference type="GO" id="GO:0008652">
    <property type="term" value="P:amino acid biosynthetic process"/>
    <property type="evidence" value="ECO:0007669"/>
    <property type="project" value="UniProtKB-KW"/>
</dbReference>
<dbReference type="FunFam" id="3.65.10.10:FF:000006">
    <property type="entry name" value="3-phosphoshikimate 1-carboxyvinyltransferase"/>
    <property type="match status" value="1"/>
</dbReference>
<dbReference type="Gene3D" id="3.65.10.10">
    <property type="entry name" value="Enolpyruvate transferase domain"/>
    <property type="match status" value="2"/>
</dbReference>
<feature type="binding site" evidence="9">
    <location>
        <position position="347"/>
    </location>
    <ligand>
        <name>phosphoenolpyruvate</name>
        <dbReference type="ChEBI" id="CHEBI:58702"/>
    </ligand>
</feature>
<dbReference type="GO" id="GO:0009073">
    <property type="term" value="P:aromatic amino acid family biosynthetic process"/>
    <property type="evidence" value="ECO:0007669"/>
    <property type="project" value="UniProtKB-KW"/>
</dbReference>
<feature type="active site" description="Proton acceptor" evidence="9">
    <location>
        <position position="316"/>
    </location>
</feature>
<dbReference type="InterPro" id="IPR006264">
    <property type="entry name" value="EPSP_synthase"/>
</dbReference>
<evidence type="ECO:0000256" key="9">
    <source>
        <dbReference type="HAMAP-Rule" id="MF_00210"/>
    </source>
</evidence>
<feature type="binding site" evidence="9">
    <location>
        <position position="343"/>
    </location>
    <ligand>
        <name>3-phosphoshikimate</name>
        <dbReference type="ChEBI" id="CHEBI:145989"/>
    </ligand>
</feature>
<dbReference type="RefSeq" id="WP_134213254.1">
    <property type="nucleotide sequence ID" value="NZ_QFFZ01000011.1"/>
</dbReference>
<dbReference type="CDD" id="cd01556">
    <property type="entry name" value="EPSP_synthase"/>
    <property type="match status" value="1"/>
</dbReference>
<evidence type="ECO:0000256" key="1">
    <source>
        <dbReference type="ARBA" id="ARBA00002174"/>
    </source>
</evidence>
<feature type="binding site" evidence="9">
    <location>
        <position position="22"/>
    </location>
    <ligand>
        <name>3-phosphoshikimate</name>
        <dbReference type="ChEBI" id="CHEBI:145989"/>
    </ligand>
</feature>
<feature type="binding site" evidence="9">
    <location>
        <position position="316"/>
    </location>
    <ligand>
        <name>3-phosphoshikimate</name>
        <dbReference type="ChEBI" id="CHEBI:145989"/>
    </ligand>
</feature>
<dbReference type="PANTHER" id="PTHR21090:SF5">
    <property type="entry name" value="PENTAFUNCTIONAL AROM POLYPEPTIDE"/>
    <property type="match status" value="1"/>
</dbReference>
<evidence type="ECO:0000256" key="4">
    <source>
        <dbReference type="ARBA" id="ARBA00022490"/>
    </source>
</evidence>
<feature type="binding site" evidence="9">
    <location>
        <position position="21"/>
    </location>
    <ligand>
        <name>phosphoenolpyruvate</name>
        <dbReference type="ChEBI" id="CHEBI:58702"/>
    </ligand>
</feature>
<dbReference type="PROSITE" id="PS00104">
    <property type="entry name" value="EPSP_SYNTHASE_1"/>
    <property type="match status" value="1"/>
</dbReference>
<evidence type="ECO:0000313" key="12">
    <source>
        <dbReference type="Proteomes" id="UP000297597"/>
    </source>
</evidence>
<dbReference type="InterPro" id="IPR036968">
    <property type="entry name" value="Enolpyruvate_Tfrase_sf"/>
</dbReference>
<dbReference type="EC" id="2.5.1.19" evidence="9"/>
<dbReference type="GO" id="GO:0005737">
    <property type="term" value="C:cytoplasm"/>
    <property type="evidence" value="ECO:0007669"/>
    <property type="project" value="UniProtKB-SubCell"/>
</dbReference>
<keyword evidence="7 9" id="KW-0057">Aromatic amino acid biosynthesis</keyword>
<comment type="caution">
    <text evidence="9">Lacks conserved residue(s) required for the propagation of feature annotation.</text>
</comment>
<comment type="subunit">
    <text evidence="9">Monomer.</text>
</comment>
<dbReference type="OrthoDB" id="9809920at2"/>
<dbReference type="GO" id="GO:0009423">
    <property type="term" value="P:chorismate biosynthetic process"/>
    <property type="evidence" value="ECO:0007669"/>
    <property type="project" value="UniProtKB-UniRule"/>
</dbReference>
<keyword evidence="5 9" id="KW-0028">Amino-acid biosynthesis</keyword>
<dbReference type="PROSITE" id="PS00885">
    <property type="entry name" value="EPSP_SYNTHASE_2"/>
    <property type="match status" value="1"/>
</dbReference>
<dbReference type="NCBIfam" id="TIGR01356">
    <property type="entry name" value="aroA"/>
    <property type="match status" value="1"/>
</dbReference>
<gene>
    <name evidence="11" type="primary">aroA1</name>
    <name evidence="9" type="synonym">aroA</name>
    <name evidence="11" type="ORF">Pmgp_01384</name>
</gene>
<protein>
    <recommendedName>
        <fullName evidence="9">3-phosphoshikimate 1-carboxyvinyltransferase</fullName>
        <ecNumber evidence="9">2.5.1.19</ecNumber>
    </recommendedName>
    <alternativeName>
        <fullName evidence="9">5-enolpyruvylshikimate-3-phosphate synthase</fullName>
        <shortName evidence="9">EPSP synthase</shortName>
        <shortName evidence="9">EPSPS</shortName>
    </alternativeName>
</protein>
<sequence>MDMVIQPTGGLRGTVTVPGDKSISHRAVMIGALAEGETLIYNFLPGEDCLSTINCFRKLGVVIEGPAEGMVRVIGRGLAGLQEPGDVLDAGNSGTTMRLALGILAGQKFFSVITGDDSLRRRPMARVTEPLRLMGAHIEGRQGGRLAPLAVHGGKLRPICYNSPVASAQVKSAVLFAGLFAQGDTVVSEPHRSRDHTERMLRHFGAELEADDKSVRVKGLPRLTGQVIKVPGDISSAAFLLVAACVSPGSDLTITGVGLNPARSGIIDALSEMGADITLQNLREEGGEPVGDIRVRSAVKLTGVKLGGEIIPRLIDEVPVLAVAAALAEGKTEIRDAAELKVKESNRIASTARLLSGFGASVEELADGLSIKGVRSLNGCACESGGDHRIAMAAAVAGLLASGQTLVRGSDCIDISFPGFKNVLESISL</sequence>
<dbReference type="AlphaFoldDB" id="A0A4Y7RSS5"/>
<evidence type="ECO:0000256" key="5">
    <source>
        <dbReference type="ARBA" id="ARBA00022605"/>
    </source>
</evidence>
<feature type="binding site" evidence="9">
    <location>
        <position position="26"/>
    </location>
    <ligand>
        <name>3-phosphoshikimate</name>
        <dbReference type="ChEBI" id="CHEBI:145989"/>
    </ligand>
</feature>
<feature type="binding site" evidence="9">
    <location>
        <position position="21"/>
    </location>
    <ligand>
        <name>3-phosphoshikimate</name>
        <dbReference type="ChEBI" id="CHEBI:145989"/>
    </ligand>
</feature>
<dbReference type="Proteomes" id="UP000297597">
    <property type="component" value="Unassembled WGS sequence"/>
</dbReference>
<feature type="binding site" evidence="9">
    <location>
        <position position="167"/>
    </location>
    <ligand>
        <name>3-phosphoshikimate</name>
        <dbReference type="ChEBI" id="CHEBI:145989"/>
    </ligand>
</feature>
<evidence type="ECO:0000256" key="3">
    <source>
        <dbReference type="ARBA" id="ARBA00009948"/>
    </source>
</evidence>
<dbReference type="PIRSF" id="PIRSF000505">
    <property type="entry name" value="EPSPS"/>
    <property type="match status" value="1"/>
</dbReference>
<proteinExistence type="inferred from homology"/>
<dbReference type="GO" id="GO:0003866">
    <property type="term" value="F:3-phosphoshikimate 1-carboxyvinyltransferase activity"/>
    <property type="evidence" value="ECO:0007669"/>
    <property type="project" value="UniProtKB-UniRule"/>
</dbReference>
<keyword evidence="12" id="KW-1185">Reference proteome</keyword>
<dbReference type="EMBL" id="QFFZ01000011">
    <property type="protein sequence ID" value="TEB11806.1"/>
    <property type="molecule type" value="Genomic_DNA"/>
</dbReference>
<keyword evidence="4 9" id="KW-0963">Cytoplasm</keyword>
<feature type="binding site" evidence="9">
    <location>
        <position position="169"/>
    </location>
    <ligand>
        <name>3-phosphoshikimate</name>
        <dbReference type="ChEBI" id="CHEBI:145989"/>
    </ligand>
</feature>
<feature type="binding site" evidence="9">
    <location>
        <position position="94"/>
    </location>
    <ligand>
        <name>phosphoenolpyruvate</name>
        <dbReference type="ChEBI" id="CHEBI:58702"/>
    </ligand>
</feature>
<name>A0A4Y7RSS5_9FIRM</name>
<comment type="similarity">
    <text evidence="3 9">Belongs to the EPSP synthase family.</text>
</comment>
<dbReference type="Pfam" id="PF00275">
    <property type="entry name" value="EPSP_synthase"/>
    <property type="match status" value="1"/>
</dbReference>
<evidence type="ECO:0000256" key="8">
    <source>
        <dbReference type="ARBA" id="ARBA00044633"/>
    </source>
</evidence>
<dbReference type="InterPro" id="IPR013792">
    <property type="entry name" value="RNA3'P_cycl/enolpyr_Trfase_a/b"/>
</dbReference>
<comment type="pathway">
    <text evidence="2 9">Metabolic intermediate biosynthesis; chorismate biosynthesis; chorismate from D-erythrose 4-phosphate and phosphoenolpyruvate: step 6/7.</text>
</comment>
<evidence type="ECO:0000256" key="7">
    <source>
        <dbReference type="ARBA" id="ARBA00023141"/>
    </source>
</evidence>
<evidence type="ECO:0000256" key="6">
    <source>
        <dbReference type="ARBA" id="ARBA00022679"/>
    </source>
</evidence>
<accession>A0A4Y7RSS5</accession>
<comment type="catalytic activity">
    <reaction evidence="8">
        <text>3-phosphoshikimate + phosphoenolpyruvate = 5-O-(1-carboxyvinyl)-3-phosphoshikimate + phosphate</text>
        <dbReference type="Rhea" id="RHEA:21256"/>
        <dbReference type="ChEBI" id="CHEBI:43474"/>
        <dbReference type="ChEBI" id="CHEBI:57701"/>
        <dbReference type="ChEBI" id="CHEBI:58702"/>
        <dbReference type="ChEBI" id="CHEBI:145989"/>
        <dbReference type="EC" id="2.5.1.19"/>
    </reaction>
    <physiologicalReaction direction="left-to-right" evidence="8">
        <dbReference type="Rhea" id="RHEA:21257"/>
    </physiologicalReaction>
</comment>
<feature type="binding site" evidence="9">
    <location>
        <position position="169"/>
    </location>
    <ligand>
        <name>phosphoenolpyruvate</name>
        <dbReference type="ChEBI" id="CHEBI:58702"/>
    </ligand>
</feature>
<dbReference type="PANTHER" id="PTHR21090">
    <property type="entry name" value="AROM/DEHYDROQUINATE SYNTHASE"/>
    <property type="match status" value="1"/>
</dbReference>
<comment type="subcellular location">
    <subcellularLocation>
        <location evidence="9">Cytoplasm</location>
    </subcellularLocation>
</comment>
<dbReference type="FunFam" id="3.65.10.10:FF:000005">
    <property type="entry name" value="3-phosphoshikimate 1-carboxyvinyltransferase"/>
    <property type="match status" value="1"/>
</dbReference>
<comment type="caution">
    <text evidence="11">The sequence shown here is derived from an EMBL/GenBank/DDBJ whole genome shotgun (WGS) entry which is preliminary data.</text>
</comment>
<keyword evidence="6 9" id="KW-0808">Transferase</keyword>
<dbReference type="UniPathway" id="UPA00053">
    <property type="reaction ID" value="UER00089"/>
</dbReference>
<dbReference type="SUPFAM" id="SSF55205">
    <property type="entry name" value="EPT/RTPC-like"/>
    <property type="match status" value="1"/>
</dbReference>
<comment type="function">
    <text evidence="1 9">Catalyzes the transfer of the enolpyruvyl moiety of phosphoenolpyruvate (PEP) to the 5-hydroxyl of shikimate-3-phosphate (S3P) to produce enolpyruvyl shikimate-3-phosphate and inorganic phosphate.</text>
</comment>
<feature type="domain" description="Enolpyruvate transferase" evidence="10">
    <location>
        <begin position="6"/>
        <end position="424"/>
    </location>
</feature>
<dbReference type="InterPro" id="IPR001986">
    <property type="entry name" value="Enolpyruvate_Tfrase_dom"/>
</dbReference>
<feature type="binding site" evidence="9">
    <location>
        <position position="389"/>
    </location>
    <ligand>
        <name>phosphoenolpyruvate</name>
        <dbReference type="ChEBI" id="CHEBI:58702"/>
    </ligand>
</feature>
<organism evidence="11 12">
    <name type="scientific">Pelotomaculum propionicicum</name>
    <dbReference type="NCBI Taxonomy" id="258475"/>
    <lineage>
        <taxon>Bacteria</taxon>
        <taxon>Bacillati</taxon>
        <taxon>Bacillota</taxon>
        <taxon>Clostridia</taxon>
        <taxon>Eubacteriales</taxon>
        <taxon>Desulfotomaculaceae</taxon>
        <taxon>Pelotomaculum</taxon>
    </lineage>
</organism>
<dbReference type="HAMAP" id="MF_00210">
    <property type="entry name" value="EPSP_synth"/>
    <property type="match status" value="1"/>
</dbReference>
<dbReference type="InterPro" id="IPR023193">
    <property type="entry name" value="EPSP_synthase_CS"/>
</dbReference>
<feature type="binding site" evidence="9">
    <location>
        <position position="122"/>
    </location>
    <ligand>
        <name>phosphoenolpyruvate</name>
        <dbReference type="ChEBI" id="CHEBI:58702"/>
    </ligand>
</feature>
<evidence type="ECO:0000256" key="2">
    <source>
        <dbReference type="ARBA" id="ARBA00004811"/>
    </source>
</evidence>
<evidence type="ECO:0000313" key="11">
    <source>
        <dbReference type="EMBL" id="TEB11806.1"/>
    </source>
</evidence>
<reference evidence="11 12" key="1">
    <citation type="journal article" date="2018" name="Environ. Microbiol.">
        <title>Novel energy conservation strategies and behaviour of Pelotomaculum schinkii driving syntrophic propionate catabolism.</title>
        <authorList>
            <person name="Hidalgo-Ahumada C.A.P."/>
            <person name="Nobu M.K."/>
            <person name="Narihiro T."/>
            <person name="Tamaki H."/>
            <person name="Liu W.T."/>
            <person name="Kamagata Y."/>
            <person name="Stams A.J.M."/>
            <person name="Imachi H."/>
            <person name="Sousa D.Z."/>
        </authorList>
    </citation>
    <scope>NUCLEOTIDE SEQUENCE [LARGE SCALE GENOMIC DNA]</scope>
    <source>
        <strain evidence="11 12">MGP</strain>
    </source>
</reference>
<evidence type="ECO:0000259" key="10">
    <source>
        <dbReference type="Pfam" id="PF00275"/>
    </source>
</evidence>